<evidence type="ECO:0000256" key="7">
    <source>
        <dbReference type="ARBA" id="ARBA00048478"/>
    </source>
</evidence>
<dbReference type="GO" id="GO:0036430">
    <property type="term" value="F:CMP kinase activity"/>
    <property type="evidence" value="ECO:0007669"/>
    <property type="project" value="RHEA"/>
</dbReference>
<dbReference type="AlphaFoldDB" id="A0A219B1A4"/>
<feature type="binding site" evidence="8">
    <location>
        <begin position="7"/>
        <end position="15"/>
    </location>
    <ligand>
        <name>ATP</name>
        <dbReference type="ChEBI" id="CHEBI:30616"/>
    </ligand>
</feature>
<dbReference type="GO" id="GO:0006220">
    <property type="term" value="P:pyrimidine nucleotide metabolic process"/>
    <property type="evidence" value="ECO:0007669"/>
    <property type="project" value="UniProtKB-UniRule"/>
</dbReference>
<proteinExistence type="inferred from homology"/>
<evidence type="ECO:0000256" key="6">
    <source>
        <dbReference type="ARBA" id="ARBA00047615"/>
    </source>
</evidence>
<dbReference type="NCBIfam" id="TIGR00017">
    <property type="entry name" value="cmk"/>
    <property type="match status" value="1"/>
</dbReference>
<evidence type="ECO:0000256" key="2">
    <source>
        <dbReference type="ARBA" id="ARBA00022679"/>
    </source>
</evidence>
<evidence type="ECO:0000256" key="3">
    <source>
        <dbReference type="ARBA" id="ARBA00022741"/>
    </source>
</evidence>
<dbReference type="OrthoDB" id="9807434at2"/>
<evidence type="ECO:0000259" key="9">
    <source>
        <dbReference type="Pfam" id="PF02224"/>
    </source>
</evidence>
<evidence type="ECO:0000256" key="8">
    <source>
        <dbReference type="HAMAP-Rule" id="MF_00238"/>
    </source>
</evidence>
<dbReference type="GO" id="GO:0036431">
    <property type="term" value="F:dCMP kinase activity"/>
    <property type="evidence" value="ECO:0007669"/>
    <property type="project" value="InterPro"/>
</dbReference>
<keyword evidence="3 8" id="KW-0547">Nucleotide-binding</keyword>
<comment type="similarity">
    <text evidence="1 8">Belongs to the cytidylate kinase family. Type 1 subfamily.</text>
</comment>
<keyword evidence="4 8" id="KW-0418">Kinase</keyword>
<evidence type="ECO:0000256" key="1">
    <source>
        <dbReference type="ARBA" id="ARBA00009427"/>
    </source>
</evidence>
<dbReference type="RefSeq" id="WP_088710898.1">
    <property type="nucleotide sequence ID" value="NZ_NFZT01000001.1"/>
</dbReference>
<keyword evidence="5 8" id="KW-0067">ATP-binding</keyword>
<dbReference type="HAMAP" id="MF_00238">
    <property type="entry name" value="Cytidyl_kinase_type1"/>
    <property type="match status" value="1"/>
</dbReference>
<evidence type="ECO:0000313" key="11">
    <source>
        <dbReference type="Proteomes" id="UP000198462"/>
    </source>
</evidence>
<comment type="catalytic activity">
    <reaction evidence="6 8">
        <text>dCMP + ATP = dCDP + ADP</text>
        <dbReference type="Rhea" id="RHEA:25094"/>
        <dbReference type="ChEBI" id="CHEBI:30616"/>
        <dbReference type="ChEBI" id="CHEBI:57566"/>
        <dbReference type="ChEBI" id="CHEBI:58593"/>
        <dbReference type="ChEBI" id="CHEBI:456216"/>
        <dbReference type="EC" id="2.7.4.25"/>
    </reaction>
</comment>
<dbReference type="Gene3D" id="3.40.50.300">
    <property type="entry name" value="P-loop containing nucleotide triphosphate hydrolases"/>
    <property type="match status" value="1"/>
</dbReference>
<organism evidence="10 11">
    <name type="scientific">Pacificimonas flava</name>
    <dbReference type="NCBI Taxonomy" id="1234595"/>
    <lineage>
        <taxon>Bacteria</taxon>
        <taxon>Pseudomonadati</taxon>
        <taxon>Pseudomonadota</taxon>
        <taxon>Alphaproteobacteria</taxon>
        <taxon>Sphingomonadales</taxon>
        <taxon>Sphingosinicellaceae</taxon>
        <taxon>Pacificimonas</taxon>
    </lineage>
</organism>
<evidence type="ECO:0000256" key="5">
    <source>
        <dbReference type="ARBA" id="ARBA00022840"/>
    </source>
</evidence>
<comment type="subcellular location">
    <subcellularLocation>
        <location evidence="8">Cytoplasm</location>
    </subcellularLocation>
</comment>
<dbReference type="GO" id="GO:0005737">
    <property type="term" value="C:cytoplasm"/>
    <property type="evidence" value="ECO:0007669"/>
    <property type="project" value="UniProtKB-SubCell"/>
</dbReference>
<feature type="domain" description="Cytidylate kinase" evidence="9">
    <location>
        <begin position="3"/>
        <end position="202"/>
    </location>
</feature>
<reference evidence="11" key="1">
    <citation type="submission" date="2017-05" db="EMBL/GenBank/DDBJ databases">
        <authorList>
            <person name="Lin X."/>
        </authorList>
    </citation>
    <scope>NUCLEOTIDE SEQUENCE [LARGE SCALE GENOMIC DNA]</scope>
    <source>
        <strain evidence="11">JLT2012</strain>
    </source>
</reference>
<keyword evidence="8" id="KW-0963">Cytoplasm</keyword>
<comment type="catalytic activity">
    <reaction evidence="7 8">
        <text>CMP + ATP = CDP + ADP</text>
        <dbReference type="Rhea" id="RHEA:11600"/>
        <dbReference type="ChEBI" id="CHEBI:30616"/>
        <dbReference type="ChEBI" id="CHEBI:58069"/>
        <dbReference type="ChEBI" id="CHEBI:60377"/>
        <dbReference type="ChEBI" id="CHEBI:456216"/>
        <dbReference type="EC" id="2.7.4.25"/>
    </reaction>
</comment>
<dbReference type="InterPro" id="IPR003136">
    <property type="entry name" value="Cytidylate_kin"/>
</dbReference>
<evidence type="ECO:0000313" key="10">
    <source>
        <dbReference type="EMBL" id="OWV32100.1"/>
    </source>
</evidence>
<accession>A0A219B1A4</accession>
<dbReference type="GO" id="GO:0005524">
    <property type="term" value="F:ATP binding"/>
    <property type="evidence" value="ECO:0007669"/>
    <property type="project" value="UniProtKB-UniRule"/>
</dbReference>
<dbReference type="Pfam" id="PF02224">
    <property type="entry name" value="Cytidylate_kin"/>
    <property type="match status" value="1"/>
</dbReference>
<keyword evidence="11" id="KW-1185">Reference proteome</keyword>
<protein>
    <recommendedName>
        <fullName evidence="8">Cytidylate kinase</fullName>
        <shortName evidence="8">CK</shortName>
        <ecNumber evidence="8">2.7.4.25</ecNumber>
    </recommendedName>
    <alternativeName>
        <fullName evidence="8">Cytidine monophosphate kinase</fullName>
        <shortName evidence="8">CMP kinase</shortName>
    </alternativeName>
</protein>
<dbReference type="InterPro" id="IPR011994">
    <property type="entry name" value="Cytidylate_kinase_dom"/>
</dbReference>
<dbReference type="CDD" id="cd02020">
    <property type="entry name" value="CMPK"/>
    <property type="match status" value="1"/>
</dbReference>
<keyword evidence="2 8" id="KW-0808">Transferase</keyword>
<dbReference type="InterPro" id="IPR027417">
    <property type="entry name" value="P-loop_NTPase"/>
</dbReference>
<sequence>MKIAIDGTAASGKGTLARRLAAELGLPYLDTGLIYRSLAFRLIEDGGDLSDEAAAAGAARALSAEDCSDRPALRTEAVGRAASSVSAFPQVREALLAFQRDFAARPGGAVLDGRDIGTVVLPDADVKFFVTASLRERARRRAGDLGLSGDKDIAAVGEELRARDERDMARTHAPMKAADDAYVIDTTRLSPAEVLRTACEIVDGVSGANN</sequence>
<dbReference type="EMBL" id="NFZT01000001">
    <property type="protein sequence ID" value="OWV32100.1"/>
    <property type="molecule type" value="Genomic_DNA"/>
</dbReference>
<dbReference type="SUPFAM" id="SSF52540">
    <property type="entry name" value="P-loop containing nucleoside triphosphate hydrolases"/>
    <property type="match status" value="1"/>
</dbReference>
<dbReference type="Proteomes" id="UP000198462">
    <property type="component" value="Unassembled WGS sequence"/>
</dbReference>
<name>A0A219B1A4_9SPHN</name>
<gene>
    <name evidence="8" type="primary">cmk</name>
    <name evidence="10" type="ORF">B5C34_00625</name>
</gene>
<evidence type="ECO:0000256" key="4">
    <source>
        <dbReference type="ARBA" id="ARBA00022777"/>
    </source>
</evidence>
<comment type="caution">
    <text evidence="10">The sequence shown here is derived from an EMBL/GenBank/DDBJ whole genome shotgun (WGS) entry which is preliminary data.</text>
</comment>
<dbReference type="EC" id="2.7.4.25" evidence="8"/>